<proteinExistence type="predicted"/>
<evidence type="ECO:0000256" key="3">
    <source>
        <dbReference type="ARBA" id="ARBA00023014"/>
    </source>
</evidence>
<comment type="caution">
    <text evidence="5">The sequence shown here is derived from an EMBL/GenBank/DDBJ whole genome shotgun (WGS) entry which is preliminary data.</text>
</comment>
<reference evidence="5" key="1">
    <citation type="journal article" date="2020" name="mSystems">
        <title>Genome- and Community-Level Interaction Insights into Carbon Utilization and Element Cycling Functions of Hydrothermarchaeota in Hydrothermal Sediment.</title>
        <authorList>
            <person name="Zhou Z."/>
            <person name="Liu Y."/>
            <person name="Xu W."/>
            <person name="Pan J."/>
            <person name="Luo Z.H."/>
            <person name="Li M."/>
        </authorList>
    </citation>
    <scope>NUCLEOTIDE SEQUENCE [LARGE SCALE GENOMIC DNA]</scope>
    <source>
        <strain evidence="5">SpSt-381</strain>
    </source>
</reference>
<dbReference type="Pfam" id="PF17179">
    <property type="entry name" value="Fer4_22"/>
    <property type="match status" value="1"/>
</dbReference>
<dbReference type="SUPFAM" id="SSF46548">
    <property type="entry name" value="alpha-helical ferredoxin"/>
    <property type="match status" value="1"/>
</dbReference>
<name>A0A832MIY9_UNCEI</name>
<evidence type="ECO:0000256" key="2">
    <source>
        <dbReference type="ARBA" id="ARBA00023004"/>
    </source>
</evidence>
<accession>A0A832MIY9</accession>
<dbReference type="GO" id="GO:0046872">
    <property type="term" value="F:metal ion binding"/>
    <property type="evidence" value="ECO:0007669"/>
    <property type="project" value="UniProtKB-KW"/>
</dbReference>
<dbReference type="InterPro" id="IPR017900">
    <property type="entry name" value="4Fe4S_Fe_S_CS"/>
</dbReference>
<keyword evidence="1" id="KW-0479">Metal-binding</keyword>
<dbReference type="PROSITE" id="PS00198">
    <property type="entry name" value="4FE4S_FER_1"/>
    <property type="match status" value="2"/>
</dbReference>
<gene>
    <name evidence="5" type="ORF">ENR23_02955</name>
</gene>
<dbReference type="PROSITE" id="PS51379">
    <property type="entry name" value="4FE4S_FER_2"/>
    <property type="match status" value="2"/>
</dbReference>
<dbReference type="PANTHER" id="PTHR40447">
    <property type="entry name" value="ANAEROBIC SULFITE REDUCTASE SUBUNIT A"/>
    <property type="match status" value="1"/>
</dbReference>
<organism evidence="5">
    <name type="scientific">Eiseniibacteriota bacterium</name>
    <dbReference type="NCBI Taxonomy" id="2212470"/>
    <lineage>
        <taxon>Bacteria</taxon>
        <taxon>Candidatus Eiseniibacteriota</taxon>
    </lineage>
</organism>
<keyword evidence="2" id="KW-0408">Iron</keyword>
<feature type="domain" description="4Fe-4S ferredoxin-type" evidence="4">
    <location>
        <begin position="257"/>
        <end position="289"/>
    </location>
</feature>
<sequence length="382" mass="41662">MITAPATAPVVIERRDFDALLAALRQRGHRTIGPVRRDGTITYDEIATAADLPAGWTDVQAPGSFRLARRVDEALFAFRPGAASWKRYLFPPEHVLWRATREGRGFALWAGHEPAPSFAFIGVRGCELAAIRLQDRVFLGGPYVDPEYRERRARAFLVAVACAEPGGTCFCASMGTGPAPGPGHDLALTELVGAGRHAFVVEIGSERGAEVLADVPHRPAEASDLDAARAALAGAAERMGRALDTRDLPELLEARLEHPRWADAAERCLACGNCTLACPTCFCHTVEDATDLGSTTAERTRRWDSCFSGEFSYIHGGSVRVSRRARYRQWLTHKLSSWHRQFGTSGCVGCGRCITWCPARIDLTEEVRALRGAPEPTEGPRT</sequence>
<dbReference type="Gene3D" id="1.10.1060.10">
    <property type="entry name" value="Alpha-helical ferredoxin"/>
    <property type="match status" value="1"/>
</dbReference>
<dbReference type="EMBL" id="DSQF01000004">
    <property type="protein sequence ID" value="HGZ42380.1"/>
    <property type="molecule type" value="Genomic_DNA"/>
</dbReference>
<dbReference type="InterPro" id="IPR009051">
    <property type="entry name" value="Helical_ferredxn"/>
</dbReference>
<protein>
    <submittedName>
        <fullName evidence="5">Sulfite reductase subunit A</fullName>
    </submittedName>
</protein>
<evidence type="ECO:0000256" key="1">
    <source>
        <dbReference type="ARBA" id="ARBA00022723"/>
    </source>
</evidence>
<keyword evidence="3" id="KW-0411">Iron-sulfur</keyword>
<dbReference type="GO" id="GO:0051536">
    <property type="term" value="F:iron-sulfur cluster binding"/>
    <property type="evidence" value="ECO:0007669"/>
    <property type="project" value="UniProtKB-KW"/>
</dbReference>
<evidence type="ECO:0000313" key="5">
    <source>
        <dbReference type="EMBL" id="HGZ42380.1"/>
    </source>
</evidence>
<dbReference type="InterPro" id="IPR017896">
    <property type="entry name" value="4Fe4S_Fe-S-bd"/>
</dbReference>
<dbReference type="PANTHER" id="PTHR40447:SF1">
    <property type="entry name" value="ANAEROBIC SULFITE REDUCTASE SUBUNIT A"/>
    <property type="match status" value="1"/>
</dbReference>
<feature type="domain" description="4Fe-4S ferredoxin-type" evidence="4">
    <location>
        <begin position="338"/>
        <end position="366"/>
    </location>
</feature>
<dbReference type="AlphaFoldDB" id="A0A832MIY9"/>
<evidence type="ECO:0000259" key="4">
    <source>
        <dbReference type="PROSITE" id="PS51379"/>
    </source>
</evidence>